<protein>
    <submittedName>
        <fullName evidence="2">Uncharacterized protein</fullName>
    </submittedName>
</protein>
<sequence length="73" mass="7901">MPSAAHRVTGPWVGGISASTEGPHASRVSRILAVHHPEIRTVVGRGRKCALERSNSGGRRSPKARREEPTQRP</sequence>
<feature type="region of interest" description="Disordered" evidence="1">
    <location>
        <begin position="45"/>
        <end position="73"/>
    </location>
</feature>
<organism evidence="2 3">
    <name type="scientific">Thauera aminoaromatica</name>
    <dbReference type="NCBI Taxonomy" id="164330"/>
    <lineage>
        <taxon>Bacteria</taxon>
        <taxon>Pseudomonadati</taxon>
        <taxon>Pseudomonadota</taxon>
        <taxon>Betaproteobacteria</taxon>
        <taxon>Rhodocyclales</taxon>
        <taxon>Zoogloeaceae</taxon>
        <taxon>Thauera</taxon>
    </lineage>
</organism>
<comment type="caution">
    <text evidence="2">The sequence shown here is derived from an EMBL/GenBank/DDBJ whole genome shotgun (WGS) entry which is preliminary data.</text>
</comment>
<evidence type="ECO:0000313" key="2">
    <source>
        <dbReference type="EMBL" id="TXH78969.1"/>
    </source>
</evidence>
<gene>
    <name evidence="2" type="ORF">E6Q80_21590</name>
</gene>
<feature type="compositionally biased region" description="Basic and acidic residues" evidence="1">
    <location>
        <begin position="64"/>
        <end position="73"/>
    </location>
</feature>
<feature type="region of interest" description="Disordered" evidence="1">
    <location>
        <begin position="1"/>
        <end position="24"/>
    </location>
</feature>
<dbReference type="Proteomes" id="UP000321192">
    <property type="component" value="Unassembled WGS sequence"/>
</dbReference>
<dbReference type="AlphaFoldDB" id="A0A5C7S683"/>
<dbReference type="EMBL" id="SSFD01000369">
    <property type="protein sequence ID" value="TXH78969.1"/>
    <property type="molecule type" value="Genomic_DNA"/>
</dbReference>
<proteinExistence type="predicted"/>
<evidence type="ECO:0000256" key="1">
    <source>
        <dbReference type="SAM" id="MobiDB-lite"/>
    </source>
</evidence>
<name>A0A5C7S683_THASP</name>
<reference evidence="2 3" key="1">
    <citation type="submission" date="2018-09" db="EMBL/GenBank/DDBJ databases">
        <title>Metagenome Assembled Genomes from an Advanced Water Purification Facility.</title>
        <authorList>
            <person name="Stamps B.W."/>
            <person name="Spear J.R."/>
        </authorList>
    </citation>
    <scope>NUCLEOTIDE SEQUENCE [LARGE SCALE GENOMIC DNA]</scope>
    <source>
        <strain evidence="2">Bin_27_1</strain>
    </source>
</reference>
<accession>A0A5C7S683</accession>
<evidence type="ECO:0000313" key="3">
    <source>
        <dbReference type="Proteomes" id="UP000321192"/>
    </source>
</evidence>